<evidence type="ECO:0000313" key="3">
    <source>
        <dbReference type="Proteomes" id="UP001165080"/>
    </source>
</evidence>
<protein>
    <recommendedName>
        <fullName evidence="4">Tudor domain-containing protein</fullName>
    </recommendedName>
</protein>
<feature type="region of interest" description="Disordered" evidence="1">
    <location>
        <begin position="81"/>
        <end position="169"/>
    </location>
</feature>
<feature type="compositionally biased region" description="Low complexity" evidence="1">
    <location>
        <begin position="137"/>
        <end position="163"/>
    </location>
</feature>
<dbReference type="Proteomes" id="UP001165080">
    <property type="component" value="Unassembled WGS sequence"/>
</dbReference>
<evidence type="ECO:0000256" key="1">
    <source>
        <dbReference type="SAM" id="MobiDB-lite"/>
    </source>
</evidence>
<dbReference type="AlphaFoldDB" id="A0A9W6BTJ2"/>
<organism evidence="2 3">
    <name type="scientific">Pleodorina starrii</name>
    <dbReference type="NCBI Taxonomy" id="330485"/>
    <lineage>
        <taxon>Eukaryota</taxon>
        <taxon>Viridiplantae</taxon>
        <taxon>Chlorophyta</taxon>
        <taxon>core chlorophytes</taxon>
        <taxon>Chlorophyceae</taxon>
        <taxon>CS clade</taxon>
        <taxon>Chlamydomonadales</taxon>
        <taxon>Volvocaceae</taxon>
        <taxon>Pleodorina</taxon>
    </lineage>
</organism>
<comment type="caution">
    <text evidence="2">The sequence shown here is derived from an EMBL/GenBank/DDBJ whole genome shotgun (WGS) entry which is preliminary data.</text>
</comment>
<evidence type="ECO:0000313" key="2">
    <source>
        <dbReference type="EMBL" id="GLC58181.1"/>
    </source>
</evidence>
<sequence length="294" mass="29391">MGPADEQKRELCKQAYLLICKYCAAAGKEGKEACDFRNTLRKPHALDIDKETNKQLVAELTKFKQQGGIAALLGSSGSSQPGYGGAAAAGGGGGAAAGGVKAARSKGGGGGGAAGAPGLPPLGPGAGGGGGGGGGSRSAAKPSRSAAKGGSKVDGPSGSKPLPSSLPPRIGQVVSRWWAKESQWFTAVITDYNSETNEYRLTYNLCKQNETYEDLNLDLADPAIYSMTGERINLIAKTGSAAVNNSTVLKPYLSRGGGGGGGGGAAGGSKGGGGSKSKKRRSESSDDDSDYSGR</sequence>
<dbReference type="OrthoDB" id="1737049at2759"/>
<feature type="compositionally biased region" description="Acidic residues" evidence="1">
    <location>
        <begin position="285"/>
        <end position="294"/>
    </location>
</feature>
<reference evidence="2 3" key="1">
    <citation type="journal article" date="2023" name="Commun. Biol.">
        <title>Reorganization of the ancestral sex-determining regions during the evolution of trioecy in Pleodorina starrii.</title>
        <authorList>
            <person name="Takahashi K."/>
            <person name="Suzuki S."/>
            <person name="Kawai-Toyooka H."/>
            <person name="Yamamoto K."/>
            <person name="Hamaji T."/>
            <person name="Ootsuki R."/>
            <person name="Yamaguchi H."/>
            <person name="Kawachi M."/>
            <person name="Higashiyama T."/>
            <person name="Nozaki H."/>
        </authorList>
    </citation>
    <scope>NUCLEOTIDE SEQUENCE [LARGE SCALE GENOMIC DNA]</scope>
    <source>
        <strain evidence="2 3">NIES-4479</strain>
    </source>
</reference>
<proteinExistence type="predicted"/>
<feature type="compositionally biased region" description="Gly residues" evidence="1">
    <location>
        <begin position="124"/>
        <end position="136"/>
    </location>
</feature>
<feature type="compositionally biased region" description="Gly residues" evidence="1">
    <location>
        <begin position="106"/>
        <end position="115"/>
    </location>
</feature>
<dbReference type="EMBL" id="BRXU01000021">
    <property type="protein sequence ID" value="GLC58181.1"/>
    <property type="molecule type" value="Genomic_DNA"/>
</dbReference>
<feature type="region of interest" description="Disordered" evidence="1">
    <location>
        <begin position="255"/>
        <end position="294"/>
    </location>
</feature>
<feature type="compositionally biased region" description="Gly residues" evidence="1">
    <location>
        <begin position="82"/>
        <end position="97"/>
    </location>
</feature>
<name>A0A9W6BTJ2_9CHLO</name>
<gene>
    <name evidence="2" type="primary">PLEST007663</name>
    <name evidence="2" type="ORF">PLESTB_001327900</name>
</gene>
<feature type="compositionally biased region" description="Gly residues" evidence="1">
    <location>
        <begin position="255"/>
        <end position="275"/>
    </location>
</feature>
<accession>A0A9W6BTJ2</accession>
<keyword evidence="3" id="KW-1185">Reference proteome</keyword>
<evidence type="ECO:0008006" key="4">
    <source>
        <dbReference type="Google" id="ProtNLM"/>
    </source>
</evidence>